<dbReference type="PRINTS" id="PR01790">
    <property type="entry name" value="SMP30FAMILY"/>
</dbReference>
<dbReference type="SUPFAM" id="SSF63829">
    <property type="entry name" value="Calcium-dependent phosphotriesterase"/>
    <property type="match status" value="1"/>
</dbReference>
<dbReference type="InterPro" id="IPR005511">
    <property type="entry name" value="SMP-30"/>
</dbReference>
<dbReference type="PANTHER" id="PTHR10907:SF47">
    <property type="entry name" value="REGUCALCIN"/>
    <property type="match status" value="1"/>
</dbReference>
<dbReference type="PANTHER" id="PTHR10907">
    <property type="entry name" value="REGUCALCIN"/>
    <property type="match status" value="1"/>
</dbReference>
<sequence>MGAVSRTNVMLDAVPVSDIVSELGESPLWIEDMGLRWLDVAGKNLHTLHLDGSTSSVGLSATVTAVELSHSANLLAVTGSGFGWVRPHTGEVHQVADSITEPDVAMNDGGVDALGRCWAGSAVRDDSRRGELYRFDGTSVTSHARGLSMSNGLDWSPDNTVLYHADSTAGTVTAWDFDLVSGGLGEPRILAEIPASIGLPDGLTVDEAGDVWLAIWGPGQVWRLDSRTGETTAIVDVPTPCTTSCAFGGPDLRTLYVTTANHERPEGGGLLYAVDTPVSGRHPHRFAGALR</sequence>
<comment type="similarity">
    <text evidence="1">Belongs to the SMP-30/CGR1 family.</text>
</comment>
<dbReference type="InterPro" id="IPR011042">
    <property type="entry name" value="6-blade_b-propeller_TolB-like"/>
</dbReference>
<dbReference type="GO" id="GO:0004341">
    <property type="term" value="F:gluconolactonase activity"/>
    <property type="evidence" value="ECO:0007669"/>
    <property type="project" value="TreeGrafter"/>
</dbReference>
<feature type="active site" description="Proton donor/acceptor" evidence="2">
    <location>
        <position position="201"/>
    </location>
</feature>
<dbReference type="OrthoDB" id="2633250at2"/>
<feature type="binding site" evidence="3">
    <location>
        <position position="25"/>
    </location>
    <ligand>
        <name>a divalent metal cation</name>
        <dbReference type="ChEBI" id="CHEBI:60240"/>
    </ligand>
</feature>
<dbReference type="AlphaFoldDB" id="A0A1G6UTB4"/>
<protein>
    <submittedName>
        <fullName evidence="4">Sugar lactone lactonase YvrE</fullName>
    </submittedName>
</protein>
<dbReference type="Gene3D" id="2.120.10.30">
    <property type="entry name" value="TolB, C-terminal domain"/>
    <property type="match status" value="1"/>
</dbReference>
<evidence type="ECO:0000313" key="4">
    <source>
        <dbReference type="EMBL" id="SDD44494.1"/>
    </source>
</evidence>
<evidence type="ECO:0000256" key="1">
    <source>
        <dbReference type="ARBA" id="ARBA00008853"/>
    </source>
</evidence>
<dbReference type="GO" id="GO:0005509">
    <property type="term" value="F:calcium ion binding"/>
    <property type="evidence" value="ECO:0007669"/>
    <property type="project" value="TreeGrafter"/>
</dbReference>
<dbReference type="Pfam" id="PF08450">
    <property type="entry name" value="SGL"/>
    <property type="match status" value="1"/>
</dbReference>
<feature type="binding site" evidence="3">
    <location>
        <position position="125"/>
    </location>
    <ligand>
        <name>substrate</name>
    </ligand>
</feature>
<dbReference type="STRING" id="530584.SAMN05421630_108210"/>
<feature type="binding site" evidence="3">
    <location>
        <position position="201"/>
    </location>
    <ligand>
        <name>a divalent metal cation</name>
        <dbReference type="ChEBI" id="CHEBI:60240"/>
    </ligand>
</feature>
<keyword evidence="3" id="KW-0479">Metal-binding</keyword>
<dbReference type="RefSeq" id="WP_091807869.1">
    <property type="nucleotide sequence ID" value="NZ_CP016353.1"/>
</dbReference>
<dbReference type="InterPro" id="IPR013658">
    <property type="entry name" value="SGL"/>
</dbReference>
<comment type="cofactor">
    <cofactor evidence="3">
        <name>Zn(2+)</name>
        <dbReference type="ChEBI" id="CHEBI:29105"/>
    </cofactor>
    <text evidence="3">Binds 1 divalent metal cation per subunit.</text>
</comment>
<evidence type="ECO:0000256" key="2">
    <source>
        <dbReference type="PIRSR" id="PIRSR605511-1"/>
    </source>
</evidence>
<feature type="binding site" evidence="3">
    <location>
        <position position="151"/>
    </location>
    <ligand>
        <name>a divalent metal cation</name>
        <dbReference type="ChEBI" id="CHEBI:60240"/>
    </ligand>
</feature>
<dbReference type="Proteomes" id="UP000199494">
    <property type="component" value="Unassembled WGS sequence"/>
</dbReference>
<evidence type="ECO:0000313" key="5">
    <source>
        <dbReference type="Proteomes" id="UP000199494"/>
    </source>
</evidence>
<dbReference type="GO" id="GO:0019853">
    <property type="term" value="P:L-ascorbic acid biosynthetic process"/>
    <property type="evidence" value="ECO:0007669"/>
    <property type="project" value="TreeGrafter"/>
</dbReference>
<organism evidence="4 5">
    <name type="scientific">Prauserella marina</name>
    <dbReference type="NCBI Taxonomy" id="530584"/>
    <lineage>
        <taxon>Bacteria</taxon>
        <taxon>Bacillati</taxon>
        <taxon>Actinomycetota</taxon>
        <taxon>Actinomycetes</taxon>
        <taxon>Pseudonocardiales</taxon>
        <taxon>Pseudonocardiaceae</taxon>
        <taxon>Prauserella</taxon>
    </lineage>
</organism>
<dbReference type="EMBL" id="FMZE01000008">
    <property type="protein sequence ID" value="SDD44494.1"/>
    <property type="molecule type" value="Genomic_DNA"/>
</dbReference>
<evidence type="ECO:0000256" key="3">
    <source>
        <dbReference type="PIRSR" id="PIRSR605511-2"/>
    </source>
</evidence>
<keyword evidence="5" id="KW-1185">Reference proteome</keyword>
<gene>
    <name evidence="4" type="ORF">SAMN05421630_108210</name>
</gene>
<name>A0A1G6UTB4_9PSEU</name>
<accession>A0A1G6UTB4</accession>
<feature type="binding site" evidence="3">
    <location>
        <position position="107"/>
    </location>
    <ligand>
        <name>substrate</name>
    </ligand>
</feature>
<reference evidence="4 5" key="1">
    <citation type="submission" date="2016-10" db="EMBL/GenBank/DDBJ databases">
        <authorList>
            <person name="de Groot N.N."/>
        </authorList>
    </citation>
    <scope>NUCLEOTIDE SEQUENCE [LARGE SCALE GENOMIC DNA]</scope>
    <source>
        <strain evidence="4 5">CGMCC 4.5506</strain>
    </source>
</reference>
<keyword evidence="3" id="KW-0862">Zinc</keyword>
<proteinExistence type="inferred from homology"/>